<dbReference type="Pfam" id="PF04977">
    <property type="entry name" value="DivIC"/>
    <property type="match status" value="1"/>
</dbReference>
<proteinExistence type="predicted"/>
<dbReference type="Proteomes" id="UP000642748">
    <property type="component" value="Unassembled WGS sequence"/>
</dbReference>
<gene>
    <name evidence="3" type="ORF">Raf01_02790</name>
</gene>
<protein>
    <recommendedName>
        <fullName evidence="5">Cell division protein FtsB</fullName>
    </recommendedName>
</protein>
<evidence type="ECO:0000256" key="2">
    <source>
        <dbReference type="SAM" id="Phobius"/>
    </source>
</evidence>
<dbReference type="AlphaFoldDB" id="A0A8J3QL65"/>
<keyword evidence="2" id="KW-0812">Transmembrane</keyword>
<accession>A0A8J3QL65</accession>
<feature type="compositionally biased region" description="Polar residues" evidence="1">
    <location>
        <begin position="179"/>
        <end position="189"/>
    </location>
</feature>
<reference evidence="3" key="1">
    <citation type="submission" date="2021-01" db="EMBL/GenBank/DDBJ databases">
        <title>Whole genome shotgun sequence of Rugosimonospora africana NBRC 104875.</title>
        <authorList>
            <person name="Komaki H."/>
            <person name="Tamura T."/>
        </authorList>
    </citation>
    <scope>NUCLEOTIDE SEQUENCE</scope>
    <source>
        <strain evidence="3">NBRC 104875</strain>
    </source>
</reference>
<keyword evidence="4" id="KW-1185">Reference proteome</keyword>
<comment type="caution">
    <text evidence="3">The sequence shown here is derived from an EMBL/GenBank/DDBJ whole genome shotgun (WGS) entry which is preliminary data.</text>
</comment>
<feature type="compositionally biased region" description="Low complexity" evidence="1">
    <location>
        <begin position="57"/>
        <end position="83"/>
    </location>
</feature>
<evidence type="ECO:0000313" key="3">
    <source>
        <dbReference type="EMBL" id="GIH12107.1"/>
    </source>
</evidence>
<evidence type="ECO:0000256" key="1">
    <source>
        <dbReference type="SAM" id="MobiDB-lite"/>
    </source>
</evidence>
<feature type="transmembrane region" description="Helical" evidence="2">
    <location>
        <begin position="94"/>
        <end position="114"/>
    </location>
</feature>
<sequence>MTQPRRTPGRGGPSRRGRGTGSPRATRGAATRTSLGRAGSNRATPLRSADRVRAVPTRSAATDPARSASRPASARRAAAGGAARRTRAPQPHRLTGRATVLALVLGALLLAYAYPVRIYLNQQAQISTLEANQAAQRRRIGELTDESQRWKDPTYIRTQARERLQMAMPGDTVFMVSRPGSTASTSTDPNAGKAKNTGPWYGQLWSSVQAADKPRTAP</sequence>
<dbReference type="EMBL" id="BONZ01000003">
    <property type="protein sequence ID" value="GIH12107.1"/>
    <property type="molecule type" value="Genomic_DNA"/>
</dbReference>
<dbReference type="RefSeq" id="WP_203915824.1">
    <property type="nucleotide sequence ID" value="NZ_BONZ01000003.1"/>
</dbReference>
<organism evidence="3 4">
    <name type="scientific">Rugosimonospora africana</name>
    <dbReference type="NCBI Taxonomy" id="556532"/>
    <lineage>
        <taxon>Bacteria</taxon>
        <taxon>Bacillati</taxon>
        <taxon>Actinomycetota</taxon>
        <taxon>Actinomycetes</taxon>
        <taxon>Micromonosporales</taxon>
        <taxon>Micromonosporaceae</taxon>
        <taxon>Rugosimonospora</taxon>
    </lineage>
</organism>
<dbReference type="InterPro" id="IPR007060">
    <property type="entry name" value="FtsL/DivIC"/>
</dbReference>
<feature type="region of interest" description="Disordered" evidence="1">
    <location>
        <begin position="1"/>
        <end position="91"/>
    </location>
</feature>
<keyword evidence="2" id="KW-0472">Membrane</keyword>
<keyword evidence="2" id="KW-1133">Transmembrane helix</keyword>
<evidence type="ECO:0000313" key="4">
    <source>
        <dbReference type="Proteomes" id="UP000642748"/>
    </source>
</evidence>
<feature type="region of interest" description="Disordered" evidence="1">
    <location>
        <begin position="179"/>
        <end position="218"/>
    </location>
</feature>
<name>A0A8J3QL65_9ACTN</name>
<evidence type="ECO:0008006" key="5">
    <source>
        <dbReference type="Google" id="ProtNLM"/>
    </source>
</evidence>
<feature type="compositionally biased region" description="Low complexity" evidence="1">
    <location>
        <begin position="21"/>
        <end position="39"/>
    </location>
</feature>